<feature type="region of interest" description="Disordered" evidence="3">
    <location>
        <begin position="64"/>
        <end position="94"/>
    </location>
</feature>
<feature type="compositionally biased region" description="Acidic residues" evidence="3">
    <location>
        <begin position="81"/>
        <end position="94"/>
    </location>
</feature>
<dbReference type="Gene3D" id="1.25.40.10">
    <property type="entry name" value="Tetratricopeptide repeat domain"/>
    <property type="match status" value="2"/>
</dbReference>
<dbReference type="PANTHER" id="PTHR47930:SF2">
    <property type="entry name" value="PENTATRICOPEPTIDE REPEAT PROTEIN (AFU_ORTHOLOGUE AFUA_8G04250)"/>
    <property type="match status" value="1"/>
</dbReference>
<dbReference type="InterPro" id="IPR002885">
    <property type="entry name" value="PPR_rpt"/>
</dbReference>
<proteinExistence type="predicted"/>
<name>A0AAV5MEV6_9ROSI</name>
<dbReference type="EMBL" id="BPVZ01000253">
    <property type="protein sequence ID" value="GKV48335.1"/>
    <property type="molecule type" value="Genomic_DNA"/>
</dbReference>
<dbReference type="InterPro" id="IPR011990">
    <property type="entry name" value="TPR-like_helical_dom_sf"/>
</dbReference>
<comment type="caution">
    <text evidence="4">The sequence shown here is derived from an EMBL/GenBank/DDBJ whole genome shotgun (WGS) entry which is preliminary data.</text>
</comment>
<protein>
    <recommendedName>
        <fullName evidence="6">Pentatricopeptide repeat-containing protein</fullName>
    </recommendedName>
</protein>
<evidence type="ECO:0000256" key="3">
    <source>
        <dbReference type="SAM" id="MobiDB-lite"/>
    </source>
</evidence>
<evidence type="ECO:0000313" key="4">
    <source>
        <dbReference type="EMBL" id="GKV48335.1"/>
    </source>
</evidence>
<feature type="compositionally biased region" description="Low complexity" evidence="3">
    <location>
        <begin position="69"/>
        <end position="80"/>
    </location>
</feature>
<sequence length="495" mass="56199">MNCSFLPISRSSLVPLEKNFLNSISVSPPAHLSTRIYHRKPPRNLRYPRHTKLPPDFGVNLFLKKPTTDTDTSLTDSIQSDQDDSSEEEVEDQDGDIVWESDEIEAISSLFQGRIPQKPGKLGRERPLPLPLPHKLRPLGLPTPKKHIRSSRASISKEVYKNPSFLSGLAREIKDLASDQDASVVLCKWARFLRKGSLSLTIRELGQMGLPERALQTFCWAEKQPTLFPDDRVLASTVEVLARHHQMKVPLDLKKFTSMASRNVIEAMARGFIRAGSLKLAWKLLLVAKHGKRMLDSSVYAKLIYELGKNPDKHQLVAALLDDLGEREDLNLSQQDCTAIMKVCVRLGRFDIVESLFSWFKQSGRNPSVVLYTTLIHSRYSQMKYREALAVVWEMETSECLLDLPAFRVVIKLFFALNDLPRAVRYFAKMKEAGFSPTYDIYRDMINVYLVSGRLARCKEICKEAEMAGFKLDNHTTSRLSQLEKEISAAVLLVP</sequence>
<evidence type="ECO:0000313" key="5">
    <source>
        <dbReference type="Proteomes" id="UP001054252"/>
    </source>
</evidence>
<reference evidence="4 5" key="1">
    <citation type="journal article" date="2021" name="Commun. Biol.">
        <title>The genome of Shorea leprosula (Dipterocarpaceae) highlights the ecological relevance of drought in aseasonal tropical rainforests.</title>
        <authorList>
            <person name="Ng K.K.S."/>
            <person name="Kobayashi M.J."/>
            <person name="Fawcett J.A."/>
            <person name="Hatakeyama M."/>
            <person name="Paape T."/>
            <person name="Ng C.H."/>
            <person name="Ang C.C."/>
            <person name="Tnah L.H."/>
            <person name="Lee C.T."/>
            <person name="Nishiyama T."/>
            <person name="Sese J."/>
            <person name="O'Brien M.J."/>
            <person name="Copetti D."/>
            <person name="Mohd Noor M.I."/>
            <person name="Ong R.C."/>
            <person name="Putra M."/>
            <person name="Sireger I.Z."/>
            <person name="Indrioko S."/>
            <person name="Kosugi Y."/>
            <person name="Izuno A."/>
            <person name="Isagi Y."/>
            <person name="Lee S.L."/>
            <person name="Shimizu K.K."/>
        </authorList>
    </citation>
    <scope>NUCLEOTIDE SEQUENCE [LARGE SCALE GENOMIC DNA]</scope>
    <source>
        <strain evidence="4">214</strain>
    </source>
</reference>
<dbReference type="Pfam" id="PF13812">
    <property type="entry name" value="PPR_3"/>
    <property type="match status" value="2"/>
</dbReference>
<gene>
    <name evidence="4" type="ORF">SLEP1_g55159</name>
</gene>
<evidence type="ECO:0000256" key="2">
    <source>
        <dbReference type="PROSITE-ProRule" id="PRU00708"/>
    </source>
</evidence>
<keyword evidence="5" id="KW-1185">Reference proteome</keyword>
<evidence type="ECO:0008006" key="6">
    <source>
        <dbReference type="Google" id="ProtNLM"/>
    </source>
</evidence>
<dbReference type="PANTHER" id="PTHR47930">
    <property type="entry name" value="YALI0C12947P"/>
    <property type="match status" value="1"/>
</dbReference>
<dbReference type="Proteomes" id="UP001054252">
    <property type="component" value="Unassembled WGS sequence"/>
</dbReference>
<dbReference type="AlphaFoldDB" id="A0AAV5MEV6"/>
<evidence type="ECO:0000256" key="1">
    <source>
        <dbReference type="ARBA" id="ARBA00022737"/>
    </source>
</evidence>
<feature type="region of interest" description="Disordered" evidence="3">
    <location>
        <begin position="115"/>
        <end position="153"/>
    </location>
</feature>
<accession>A0AAV5MEV6</accession>
<feature type="repeat" description="PPR" evidence="2">
    <location>
        <begin position="403"/>
        <end position="437"/>
    </location>
</feature>
<organism evidence="4 5">
    <name type="scientific">Rubroshorea leprosula</name>
    <dbReference type="NCBI Taxonomy" id="152421"/>
    <lineage>
        <taxon>Eukaryota</taxon>
        <taxon>Viridiplantae</taxon>
        <taxon>Streptophyta</taxon>
        <taxon>Embryophyta</taxon>
        <taxon>Tracheophyta</taxon>
        <taxon>Spermatophyta</taxon>
        <taxon>Magnoliopsida</taxon>
        <taxon>eudicotyledons</taxon>
        <taxon>Gunneridae</taxon>
        <taxon>Pentapetalae</taxon>
        <taxon>rosids</taxon>
        <taxon>malvids</taxon>
        <taxon>Malvales</taxon>
        <taxon>Dipterocarpaceae</taxon>
        <taxon>Rubroshorea</taxon>
    </lineage>
</organism>
<dbReference type="PROSITE" id="PS51375">
    <property type="entry name" value="PPR"/>
    <property type="match status" value="1"/>
</dbReference>
<keyword evidence="1" id="KW-0677">Repeat</keyword>